<dbReference type="PANTHER" id="PTHR43499:SF1">
    <property type="entry name" value="ABC TRANSPORTER I FAMILY MEMBER 1"/>
    <property type="match status" value="1"/>
</dbReference>
<dbReference type="EC" id="3.6.3.41" evidence="8"/>
<evidence type="ECO:0000313" key="9">
    <source>
        <dbReference type="Proteomes" id="UP000332594"/>
    </source>
</evidence>
<evidence type="ECO:0000256" key="5">
    <source>
        <dbReference type="ARBA" id="ARBA00022967"/>
    </source>
</evidence>
<dbReference type="NCBIfam" id="TIGR01189">
    <property type="entry name" value="ccmA"/>
    <property type="match status" value="1"/>
</dbReference>
<evidence type="ECO:0000256" key="4">
    <source>
        <dbReference type="ARBA" id="ARBA00022840"/>
    </source>
</evidence>
<evidence type="ECO:0000259" key="7">
    <source>
        <dbReference type="PROSITE" id="PS50893"/>
    </source>
</evidence>
<dbReference type="GO" id="GO:0022857">
    <property type="term" value="F:transmembrane transporter activity"/>
    <property type="evidence" value="ECO:0007669"/>
    <property type="project" value="InterPro"/>
</dbReference>
<dbReference type="PROSITE" id="PS50893">
    <property type="entry name" value="ABC_TRANSPORTER_2"/>
    <property type="match status" value="1"/>
</dbReference>
<dbReference type="GO" id="GO:0005524">
    <property type="term" value="F:ATP binding"/>
    <property type="evidence" value="ECO:0007669"/>
    <property type="project" value="UniProtKB-KW"/>
</dbReference>
<dbReference type="SUPFAM" id="SSF52540">
    <property type="entry name" value="P-loop containing nucleoside triphosphate hydrolases"/>
    <property type="match status" value="1"/>
</dbReference>
<proteinExistence type="predicted"/>
<dbReference type="SMART" id="SM00382">
    <property type="entry name" value="AAA"/>
    <property type="match status" value="1"/>
</dbReference>
<dbReference type="Pfam" id="PF00005">
    <property type="entry name" value="ABC_tran"/>
    <property type="match status" value="1"/>
</dbReference>
<dbReference type="EMBL" id="CAADJG010000002">
    <property type="protein sequence ID" value="VFS74542.1"/>
    <property type="molecule type" value="Genomic_DNA"/>
</dbReference>
<sequence length="207" mass="22837">MLHAEQLTCIYDERVLFQALTLTVNRGEMLQVSGDNGSGKTSLLRLLCGLARPESGVVSWQGEPLSSVRDAFHQQLLWCGHKPGVKAALTADENLRFFFAQTSPRAREEALAAMGLAGYEDVALSQLSAGQQRRVALTRLWLTSATLWILDEPFTALDATAVERLTRRLEQHVQAGGSVILTTHQPLRTLACPLRTLRLCGERTVGW</sequence>
<reference evidence="8 9" key="1">
    <citation type="submission" date="2019-03" db="EMBL/GenBank/DDBJ databases">
        <authorList>
            <consortium name="Pathogen Informatics"/>
        </authorList>
    </citation>
    <scope>NUCLEOTIDE SEQUENCE [LARGE SCALE GENOMIC DNA]</scope>
    <source>
        <strain evidence="8 9">NCTC13038</strain>
    </source>
</reference>
<dbReference type="AlphaFoldDB" id="A0A485BRJ8"/>
<dbReference type="GO" id="GO:0016887">
    <property type="term" value="F:ATP hydrolysis activity"/>
    <property type="evidence" value="ECO:0007669"/>
    <property type="project" value="InterPro"/>
</dbReference>
<protein>
    <submittedName>
        <fullName evidence="8">Cytochrome c biogenesis ATP-binding export protein CcmA</fullName>
        <ecNumber evidence="8">3.6.3.41</ecNumber>
    </submittedName>
</protein>
<dbReference type="InterPro" id="IPR003439">
    <property type="entry name" value="ABC_transporter-like_ATP-bd"/>
</dbReference>
<dbReference type="Proteomes" id="UP000332594">
    <property type="component" value="Unassembled WGS sequence"/>
</dbReference>
<keyword evidence="2" id="KW-0547">Nucleotide-binding</keyword>
<accession>A0A485BRJ8</accession>
<organism evidence="8 9">
    <name type="scientific">Raoultella terrigena</name>
    <name type="common">Klebsiella terrigena</name>
    <dbReference type="NCBI Taxonomy" id="577"/>
    <lineage>
        <taxon>Bacteria</taxon>
        <taxon>Pseudomonadati</taxon>
        <taxon>Pseudomonadota</taxon>
        <taxon>Gammaproteobacteria</taxon>
        <taxon>Enterobacterales</taxon>
        <taxon>Enterobacteriaceae</taxon>
        <taxon>Klebsiella/Raoultella group</taxon>
        <taxon>Raoultella</taxon>
    </lineage>
</organism>
<evidence type="ECO:0000256" key="3">
    <source>
        <dbReference type="ARBA" id="ARBA00022748"/>
    </source>
</evidence>
<dbReference type="InterPro" id="IPR003593">
    <property type="entry name" value="AAA+_ATPase"/>
</dbReference>
<feature type="domain" description="ABC transporter" evidence="7">
    <location>
        <begin position="2"/>
        <end position="199"/>
    </location>
</feature>
<dbReference type="PANTHER" id="PTHR43499">
    <property type="entry name" value="ABC TRANSPORTER I FAMILY MEMBER 1"/>
    <property type="match status" value="1"/>
</dbReference>
<dbReference type="InterPro" id="IPR005895">
    <property type="entry name" value="ABC_transptr_haem_export_CcmA"/>
</dbReference>
<evidence type="ECO:0000256" key="1">
    <source>
        <dbReference type="ARBA" id="ARBA00022448"/>
    </source>
</evidence>
<keyword evidence="6" id="KW-0472">Membrane</keyword>
<name>A0A485BRJ8_RAOTE</name>
<dbReference type="NCBIfam" id="NF010061">
    <property type="entry name" value="PRK13538.1"/>
    <property type="match status" value="1"/>
</dbReference>
<keyword evidence="3" id="KW-0201">Cytochrome c-type biogenesis</keyword>
<dbReference type="RefSeq" id="WP_134526481.1">
    <property type="nucleotide sequence ID" value="NZ_BJNO01000025.1"/>
</dbReference>
<gene>
    <name evidence="8" type="primary">ccmA</name>
    <name evidence="8" type="ORF">NCTC13038_03225</name>
</gene>
<dbReference type="InterPro" id="IPR027417">
    <property type="entry name" value="P-loop_NTPase"/>
</dbReference>
<dbReference type="Gene3D" id="3.40.50.300">
    <property type="entry name" value="P-loop containing nucleotide triphosphate hydrolases"/>
    <property type="match status" value="1"/>
</dbReference>
<evidence type="ECO:0000313" key="8">
    <source>
        <dbReference type="EMBL" id="VFS74542.1"/>
    </source>
</evidence>
<keyword evidence="1" id="KW-0813">Transport</keyword>
<keyword evidence="8" id="KW-0378">Hydrolase</keyword>
<evidence type="ECO:0000256" key="6">
    <source>
        <dbReference type="ARBA" id="ARBA00023136"/>
    </source>
</evidence>
<dbReference type="GO" id="GO:0017004">
    <property type="term" value="P:cytochrome complex assembly"/>
    <property type="evidence" value="ECO:0007669"/>
    <property type="project" value="UniProtKB-KW"/>
</dbReference>
<keyword evidence="4 8" id="KW-0067">ATP-binding</keyword>
<evidence type="ECO:0000256" key="2">
    <source>
        <dbReference type="ARBA" id="ARBA00022741"/>
    </source>
</evidence>
<keyword evidence="5" id="KW-1278">Translocase</keyword>